<dbReference type="EMBL" id="CP111025">
    <property type="protein sequence ID" value="WAR25326.1"/>
    <property type="molecule type" value="Genomic_DNA"/>
</dbReference>
<evidence type="ECO:0000313" key="2">
    <source>
        <dbReference type="EMBL" id="WAR25326.1"/>
    </source>
</evidence>
<feature type="compositionally biased region" description="Basic and acidic residues" evidence="1">
    <location>
        <begin position="149"/>
        <end position="172"/>
    </location>
</feature>
<feature type="region of interest" description="Disordered" evidence="1">
    <location>
        <begin position="90"/>
        <end position="123"/>
    </location>
</feature>
<reference evidence="2" key="1">
    <citation type="submission" date="2022-11" db="EMBL/GenBank/DDBJ databases">
        <title>Centuries of genome instability and evolution in soft-shell clam transmissible cancer (bioRxiv).</title>
        <authorList>
            <person name="Hart S.F.M."/>
            <person name="Yonemitsu M.A."/>
            <person name="Giersch R.M."/>
            <person name="Beal B.F."/>
            <person name="Arriagada G."/>
            <person name="Davis B.W."/>
            <person name="Ostrander E.A."/>
            <person name="Goff S.P."/>
            <person name="Metzger M.J."/>
        </authorList>
    </citation>
    <scope>NUCLEOTIDE SEQUENCE</scope>
    <source>
        <strain evidence="2">MELC-2E11</strain>
        <tissue evidence="2">Siphon/mantle</tissue>
    </source>
</reference>
<dbReference type="Proteomes" id="UP001164746">
    <property type="component" value="Chromosome 14"/>
</dbReference>
<feature type="compositionally biased region" description="Polar residues" evidence="1">
    <location>
        <begin position="97"/>
        <end position="108"/>
    </location>
</feature>
<evidence type="ECO:0000256" key="1">
    <source>
        <dbReference type="SAM" id="MobiDB-lite"/>
    </source>
</evidence>
<accession>A0ABY7FX68</accession>
<protein>
    <submittedName>
        <fullName evidence="2">Uncharacterized protein</fullName>
    </submittedName>
</protein>
<proteinExistence type="predicted"/>
<feature type="region of interest" description="Disordered" evidence="1">
    <location>
        <begin position="146"/>
        <end position="220"/>
    </location>
</feature>
<sequence length="278" mass="31031">MSYLGEKKRKLSKAIASNDFEMHATNPQKETSVRKLSGRSETSGFMDGDRKTDLKEPGTVASPIMPFLKEVTFNLDIGNDIDVKITPAKSVKPVSADVSSPETRSSADLASKRPRGYIRSGRSSAVPHVQKLNVRTVAKIIKVGVGAKHRMDNKKQRRSYPEAHHDGHRQSDFSHSARGRRSTFGDVMRDSRRLSNSVASWRGAGRRSIGSNHKEAERLRDSSSLLNMAVREEVQRRFDSYSFNPMVSQMHPFYQQFQLIKDSGGDHTPAAAGEFEAQ</sequence>
<keyword evidence="3" id="KW-1185">Reference proteome</keyword>
<name>A0ABY7FX68_MYAAR</name>
<feature type="compositionally biased region" description="Basic and acidic residues" evidence="1">
    <location>
        <begin position="47"/>
        <end position="56"/>
    </location>
</feature>
<feature type="region of interest" description="Disordered" evidence="1">
    <location>
        <begin position="17"/>
        <end position="58"/>
    </location>
</feature>
<evidence type="ECO:0000313" key="3">
    <source>
        <dbReference type="Proteomes" id="UP001164746"/>
    </source>
</evidence>
<organism evidence="2 3">
    <name type="scientific">Mya arenaria</name>
    <name type="common">Soft-shell clam</name>
    <dbReference type="NCBI Taxonomy" id="6604"/>
    <lineage>
        <taxon>Eukaryota</taxon>
        <taxon>Metazoa</taxon>
        <taxon>Spiralia</taxon>
        <taxon>Lophotrochozoa</taxon>
        <taxon>Mollusca</taxon>
        <taxon>Bivalvia</taxon>
        <taxon>Autobranchia</taxon>
        <taxon>Heteroconchia</taxon>
        <taxon>Euheterodonta</taxon>
        <taxon>Imparidentia</taxon>
        <taxon>Neoheterodontei</taxon>
        <taxon>Myida</taxon>
        <taxon>Myoidea</taxon>
        <taxon>Myidae</taxon>
        <taxon>Mya</taxon>
    </lineage>
</organism>
<gene>
    <name evidence="2" type="ORF">MAR_011030</name>
</gene>